<feature type="chain" id="PRO_5031176488" description="Fe2OG dioxygenase domain-containing protein" evidence="6">
    <location>
        <begin position="32"/>
        <end position="458"/>
    </location>
</feature>
<reference evidence="8" key="1">
    <citation type="submission" date="2021-01" db="EMBL/GenBank/DDBJ databases">
        <authorList>
            <person name="Corre E."/>
            <person name="Pelletier E."/>
            <person name="Niang G."/>
            <person name="Scheremetjew M."/>
            <person name="Finn R."/>
            <person name="Kale V."/>
            <person name="Holt S."/>
            <person name="Cochrane G."/>
            <person name="Meng A."/>
            <person name="Brown T."/>
            <person name="Cohen L."/>
        </authorList>
    </citation>
    <scope>NUCLEOTIDE SEQUENCE</scope>
    <source>
        <strain evidence="8">10249 10 AB</strain>
    </source>
</reference>
<dbReference type="InterPro" id="IPR045054">
    <property type="entry name" value="P4HA-like"/>
</dbReference>
<evidence type="ECO:0000256" key="5">
    <source>
        <dbReference type="ARBA" id="ARBA00023004"/>
    </source>
</evidence>
<keyword evidence="4" id="KW-0560">Oxidoreductase</keyword>
<dbReference type="GO" id="GO:0005506">
    <property type="term" value="F:iron ion binding"/>
    <property type="evidence" value="ECO:0007669"/>
    <property type="project" value="InterPro"/>
</dbReference>
<evidence type="ECO:0000256" key="3">
    <source>
        <dbReference type="ARBA" id="ARBA00022964"/>
    </source>
</evidence>
<evidence type="ECO:0000313" key="8">
    <source>
        <dbReference type="EMBL" id="CAE0710426.1"/>
    </source>
</evidence>
<evidence type="ECO:0000259" key="7">
    <source>
        <dbReference type="PROSITE" id="PS51471"/>
    </source>
</evidence>
<evidence type="ECO:0000256" key="1">
    <source>
        <dbReference type="ARBA" id="ARBA00001961"/>
    </source>
</evidence>
<keyword evidence="5" id="KW-0408">Iron</keyword>
<dbReference type="AlphaFoldDB" id="A0A7S4EG70"/>
<dbReference type="Gene3D" id="2.60.120.620">
    <property type="entry name" value="q2cbj1_9rhob like domain"/>
    <property type="match status" value="1"/>
</dbReference>
<evidence type="ECO:0000256" key="6">
    <source>
        <dbReference type="SAM" id="SignalP"/>
    </source>
</evidence>
<dbReference type="PROSITE" id="PS51471">
    <property type="entry name" value="FE2OG_OXY"/>
    <property type="match status" value="1"/>
</dbReference>
<dbReference type="SMART" id="SM00702">
    <property type="entry name" value="P4Hc"/>
    <property type="match status" value="1"/>
</dbReference>
<feature type="domain" description="Fe2OG dioxygenase" evidence="7">
    <location>
        <begin position="332"/>
        <end position="443"/>
    </location>
</feature>
<dbReference type="InterPro" id="IPR006620">
    <property type="entry name" value="Pro_4_hyd_alph"/>
</dbReference>
<feature type="signal peptide" evidence="6">
    <location>
        <begin position="1"/>
        <end position="31"/>
    </location>
</feature>
<protein>
    <recommendedName>
        <fullName evidence="7">Fe2OG dioxygenase domain-containing protein</fullName>
    </recommendedName>
</protein>
<keyword evidence="3" id="KW-0223">Dioxygenase</keyword>
<dbReference type="GO" id="GO:0031418">
    <property type="term" value="F:L-ascorbic acid binding"/>
    <property type="evidence" value="ECO:0007669"/>
    <property type="project" value="InterPro"/>
</dbReference>
<name>A0A7S4EG70_9STRA</name>
<organism evidence="8">
    <name type="scientific">Pseudo-nitzschia australis</name>
    <dbReference type="NCBI Taxonomy" id="44445"/>
    <lineage>
        <taxon>Eukaryota</taxon>
        <taxon>Sar</taxon>
        <taxon>Stramenopiles</taxon>
        <taxon>Ochrophyta</taxon>
        <taxon>Bacillariophyta</taxon>
        <taxon>Bacillariophyceae</taxon>
        <taxon>Bacillariophycidae</taxon>
        <taxon>Bacillariales</taxon>
        <taxon>Bacillariaceae</taxon>
        <taxon>Pseudo-nitzschia</taxon>
    </lineage>
</organism>
<proteinExistence type="predicted"/>
<accession>A0A7S4EG70</accession>
<dbReference type="FunFam" id="2.60.120.620:FF:000075">
    <property type="entry name" value="Predicted protein"/>
    <property type="match status" value="1"/>
</dbReference>
<dbReference type="InterPro" id="IPR005123">
    <property type="entry name" value="Oxoglu/Fe-dep_dioxygenase_dom"/>
</dbReference>
<dbReference type="EMBL" id="HBIX01004037">
    <property type="protein sequence ID" value="CAE0710426.1"/>
    <property type="molecule type" value="Transcribed_RNA"/>
</dbReference>
<dbReference type="GO" id="GO:0004656">
    <property type="term" value="F:procollagen-proline 4-dioxygenase activity"/>
    <property type="evidence" value="ECO:0007669"/>
    <property type="project" value="TreeGrafter"/>
</dbReference>
<dbReference type="PANTHER" id="PTHR10869">
    <property type="entry name" value="PROLYL 4-HYDROXYLASE ALPHA SUBUNIT"/>
    <property type="match status" value="1"/>
</dbReference>
<dbReference type="PANTHER" id="PTHR10869:SF226">
    <property type="entry name" value="PROLYL 4-HYDROXYLASE ALPHA SUBUNIT DOMAIN-CONTAINING PROTEIN"/>
    <property type="match status" value="1"/>
</dbReference>
<comment type="cofactor">
    <cofactor evidence="1">
        <name>L-ascorbate</name>
        <dbReference type="ChEBI" id="CHEBI:38290"/>
    </cofactor>
</comment>
<evidence type="ECO:0000256" key="4">
    <source>
        <dbReference type="ARBA" id="ARBA00023002"/>
    </source>
</evidence>
<gene>
    <name evidence="8" type="ORF">PAUS00366_LOCUS3153</name>
</gene>
<evidence type="ECO:0000256" key="2">
    <source>
        <dbReference type="ARBA" id="ARBA00022723"/>
    </source>
</evidence>
<dbReference type="GO" id="GO:0005783">
    <property type="term" value="C:endoplasmic reticulum"/>
    <property type="evidence" value="ECO:0007669"/>
    <property type="project" value="TreeGrafter"/>
</dbReference>
<keyword evidence="6" id="KW-0732">Signal</keyword>
<keyword evidence="2" id="KW-0479">Metal-binding</keyword>
<sequence length="458" mass="51550">MFRIHVGVAAFWQYRHQLVAFALLALSTAMANTERGITIINNSGSRVEVYWVHPHTGQTSLMSNPHILNGAEFPLNSFVGHKFELREMPTLSTGLCKSEDQTCRNSFFVVSQNREQVVTAQQGFDIEFLDDQIRAQLEANEIVGSCQTRAKYRLQKAGTNTNEIQSSMDDLVKCVEAELTETLSRSNEELAFQSKIRTDMAELMENYTCVDTELNTTKPIRELQWYGARDRQRREVEVLLERPASKIMFVNDFISQAECDAMTEAAAPKLHKATVADGKGGSHFSEHRKALQAGIKVNWEKEGAGDKIPALSRRVYDFTNFVLDLDITEHGQEDLMSIQYFGRGLNDTEPDRYTPHCDGDCTGLQHKSATRMATMVMYCSIPEVGGHTNFRNAGIHVKPTKGGAVFFSYIDPEKRTMDKGFTEHSGCPVLVGEKKIVTQWIRLGVDDDNPWDSLNSCK</sequence>